<evidence type="ECO:0000256" key="7">
    <source>
        <dbReference type="ARBA" id="ARBA00023180"/>
    </source>
</evidence>
<keyword evidence="6 10" id="KW-1133">Transmembrane helix</keyword>
<feature type="region of interest" description="Disordered" evidence="9">
    <location>
        <begin position="4473"/>
        <end position="4583"/>
    </location>
</feature>
<dbReference type="Pfam" id="PF24606">
    <property type="entry name" value="CEMIP_beta-hel"/>
    <property type="match status" value="2"/>
</dbReference>
<evidence type="ECO:0000313" key="12">
    <source>
        <dbReference type="EMBL" id="KAK2146242.1"/>
    </source>
</evidence>
<accession>A0AAD9MUG4</accession>
<evidence type="ECO:0000256" key="6">
    <source>
        <dbReference type="ARBA" id="ARBA00022989"/>
    </source>
</evidence>
<feature type="compositionally biased region" description="Low complexity" evidence="9">
    <location>
        <begin position="4481"/>
        <end position="4497"/>
    </location>
</feature>
<dbReference type="PROSITE" id="PS51484">
    <property type="entry name" value="G8"/>
    <property type="match status" value="2"/>
</dbReference>
<evidence type="ECO:0000256" key="3">
    <source>
        <dbReference type="ARBA" id="ARBA00004316"/>
    </source>
</evidence>
<gene>
    <name evidence="12" type="ORF">LSH36_623g04065</name>
</gene>
<evidence type="ECO:0000256" key="9">
    <source>
        <dbReference type="SAM" id="MobiDB-lite"/>
    </source>
</evidence>
<dbReference type="PANTHER" id="PTHR46769">
    <property type="entry name" value="POLYCYSTIC KIDNEY AND HEPATIC DISEASE 1 (AUTOSOMAL RECESSIVE)-LIKE 1"/>
    <property type="match status" value="1"/>
</dbReference>
<dbReference type="SMART" id="SM00710">
    <property type="entry name" value="PbH1"/>
    <property type="match status" value="9"/>
</dbReference>
<evidence type="ECO:0000256" key="8">
    <source>
        <dbReference type="ARBA" id="ARBA00023273"/>
    </source>
</evidence>
<dbReference type="InterPro" id="IPR002909">
    <property type="entry name" value="IPT_dom"/>
</dbReference>
<feature type="transmembrane region" description="Helical" evidence="10">
    <location>
        <begin position="4402"/>
        <end position="4425"/>
    </location>
</feature>
<feature type="domain" description="G8" evidence="11">
    <location>
        <begin position="3008"/>
        <end position="3140"/>
    </location>
</feature>
<comment type="caution">
    <text evidence="12">The sequence shown here is derived from an EMBL/GenBank/DDBJ whole genome shotgun (WGS) entry which is preliminary data.</text>
</comment>
<name>A0AAD9MUG4_9ANNE</name>
<sequence>MGMGWVRVEISTSVVYHIFPRFGSINGGSRITIIGKGFSDDQFNFGPGREHLGNVVKLVSSTKSYDCDKHMDGNTPIQITCYTRPMEEDYYRIQLTIDGVTMNSSSYCPDNPGLCLFSPTADKTPTITSLSKLSGPPGQLITVYGRIMTRMYEANDLSKNATNGVLEKIERVYMGSMPCNMLKEDGSLYGLSLDEPLSRNGNMTCLITSKFIGAMRFTFLLENYGRSNPDLSLLKLYPGDVIGMYEQYPEITAISPTEGSTEGYTYVTITGAGLDDATVHKPIVKVGGNRGLTMRTWITSETTTALDDIPAMSRTDPTYIEKRLENTDFVVPTGIVGYLEGYIVPTLSGSFMLNIKGDRKSRCKTKISTSEDPASANVMIVPRNIFLILLVYKIQTVAIDGCKGDSQAFDLIEGQPYYVQVLFSTETSSSTTDPSFQLSLFSYTAPYNSPTHFGAQNELQQLTLWTDVKEEIQAVNLTNWPASGDSVDEVQKITVSSLDETLHFRLRLHGVSTALLSTTISHKDLQKAINALPCIPADAPVTVIKTDNTYTVTFTGGLGNWPEFSPVDLDEGVTVDVAQVTAGQSSYKKLIFQEGEFISSPIAPDASEDEVKASLDQLLSISCPDLKSYSKLYNDYEGSTPRWVLRQNGYIETVSEPFCGKMAFKNPSRLFYAPTSDTRKWIMFSANSNKWICFAYKGIFANKLTVYYARYYTLPGNRKVMMKNYYYKFSDWNFINDGNRWHYNCFNLLEHLQNRHGDINSIFRLKMLAIYKHPLTTDNIYVDEFMFAKVAPPNYQDIPNQRGVPHIRARKLSVAKKDMTISITLDPWECLSVNQLSVRDAPANLKMVKEIQHSSPPASGVVKLTRNGKNFEFPANATASLVTSVLEATDASLGKMKVSRFETCHGYRYLIEWRTVPGKQELFVVGIITVLFLDKSGLEGPNVGGQFIEILPGGVWHSPIPGHMLRTYHTVPQVTVVINHLPAACNTPSCDYAWSADLMPSVTDIQPRTGTKGSIVNVTGSGFDDAIIANNAIRLVSNSAQCEVCKATSAWFTCTLGDGESGTYTTVVLIRGKGAAQISPAIDFTYAAYVESYTPTTSGLGGGLNITLTGSGLSKSTLTVEIGDQPCPVIYSNVSSIICKIPAATSTGSVDVVIKDSGTEISRLITPFNYDSALTPTVTDVIPTAGSPKGGELLTLKGNQFGSDPVPTAFITNTLDGTTLKAKVISWYETEIAIRLPGLPHGTHTITINIPGRGTPRYSNGDAPQITSTFEVTDLSPTETSSFGGRQFTIVGSGFSSDVDLTVGTTSCVKTAVSDREIICRLNPVTKTHTITNLGEDRSYNWDQPNILIDVGDTVRWVWRSDVIIPPLYNIEQVASLVDDQPVSNGFSSGNRTAEGIFEHEFVHEGTYFYTSGQVLSVRPSITPRGQITVRAKPAAATPFRVAINDVEARYTFGSRRRRATGTCDSSYNDQCTVNTDIDPTAAMILLNPCLTKTISVMTPNEGTADTVITIIGQGFGTDVNCVQVYIGDNLMNIESLTETDILARVNVDQPPALYTALPISVELLGKGFAAYALTEAERSFVYKPHMTSIQPQSGSIAGSTMLTISGDGFVVDVAVKVGGVDCAIVGNITTTEIICTTGERTMEIKDLVVDVTVQGYPTVPCTDANSCLFSYLASLTPQVISVSPTSVPNPDTSALTTLTITGANFLQDPQSILVQIGAVPCTVLATDLSTTNILCTVANLPVGTTMNQILVNTAPYGVNKATDNVVVTGVKYIGGVTPSEGSTEGGTSLTVTGNGFIIDDTTVKVDGVASEVISVNLSQVICVSPKHAAGSVDVIVTSLGQTYPSASYSYSDDATPTISSISPKSSYEPGTTITITGTKFSTTLTDNKVTIGGVACTPSSSTDTDIVCTVGSNSAGTYVVNVNILGRGLAQHPAEGDVTYTYSIAITAISPAEGSYAGGQLVTITGNGLSNRTSVSICSMSCTMKDTSLTEVICTTPSYTGTADTACDVVATSGTINTPALSEAFTYKQSLTPSVSSISPTRGGTGGGTLVTVTGSNFGTDTSMIVATVDGVTCGVISVVDTQIVCKTGAHPGNVKASVSITKLGQGQALYNAPSFYYIDVWSSKYTWGGIQIPEEGDFIVVPKGMTLLLDVSTPIIKMLLIQGGKLMFEDTSTKRITLNAENILITDGGVLEIGTEEKPYQGEAEIVLHGHLRARELPIFGAKTLAVRNGSLELHGRPIPVTWTLLAETADIGASQIILQVAPINWRVGDYMVIASTGDHMSQNENEKVQITNINGATLTFDPPLKFRHLGITETYTSPKKVTNLELRAEVGLLTRNIRIRGSSNKDWEGTIAACDKRFDPGEFATQTCFQGRFGEEAGSDQFGAAIMFHQPVHSSYEVHSHMEHVEITYAGQAFRLGRYPIHFHRNGDMKGSYVRGCSIHWGFNRAINIHDTHYVLIENNVVYDIMGGALFLEDSIEHDTVFQYNLVMFVKASSSLLNDDITPAGFWITHPANIVRHNHVAGGTHFGFWYRMHEHPIGPSYDPDICPRKVPLGEFYNNTVHSVGWYGLWVFEFYDPMEISDTPLCKRNIPKPAQFRNLTTWNSLRGAEWVECGAIQLHGFVVANNFKAGMENYFIHHETPKYSEKGAMIKDAVVIGQLNYQGHPSCTKRGLAMPFSNGLLIDNVEFFNFPTGAYNKRNPCSGLGTVKITCICSHLCAGYTYKFKNVYWDSTATVKANFEWENQAEFEDLDGTLTGAGPGARAFAKAEIFPSTCKEESDWSANKPGMICPGSSSTDAIRFTFNNPIPESLLYLNVTFTVIDDNGRLTDRRVTLPWRHKSSTNSNGWLAVLPVNNTYHMNFDGMERVTNLSYTGVYWGLQEYTWVKISHARIFTNPFDEIQVLKTVPAENTALLSHTPGYGDENGAVNIVETDNEISLTYLVSGKNGGDYVDDEVNFKAIKCLFKGCVDPGGSENPTATDRPSDYLLWSDIKTWSCIDGVWIAQNDKTGSAGKIPPIDQSIEVFIPRGTWVVIDTLPVIEVNCLTIEGTVEFEYLEQDDASYLSHTLKANYIIIRGGNLLAGYGDKIYQGELKVILTGSLLTPVRSLDEGPSIGAKAIAQQGSKTLYLMESVDWSPGDEIVVAPTGYSPWETETHIIESVTGNLKDEVQLVEPLKFTHLGERHTLESYPDIEYHIRAEVGLLSRNIKIMGAEDSTLDNEAYGARILVSREMDSRDETDIRINKGYANLTSVEFLGTGQYGFVDPTDPRFSLAFVYLGDVEKSRITNCSFVRGFSPAIGAFDTYNLTVKNNVFYHSIGHAILDKGINNRWIDNLATLTRWTGTFRVMTDERNINYEAAIEINMAEKPIIQGNVVAGAERAGFRFDGERCFNTSTLLEDKWKNNTAHSVMLGIYMMYDYEDCFVDDNCTEIANFIIYKAFHIGFYSQITCSVQLKNISFYDNAMSFMALVLGPAADEHQFANKFIHIEDALFVGQSPSFDCDRDKTSDADKRNVLAGIDAASWFKEYINSREPRKYGKIAIGWPFFLSENNLAPQLGHPFPFAKMMPAMYGRITVEGSYFGQFGKTCDDQYDLIISANPGNPDVEQKIEVSNLKLDSSVDPNSLVVIEPPDVKFASSSECVDMDCDSKKICFIVDKDGSFLGSPGTVLPDAAYEWNGEQVHGLGDYRIPSVLMTDMDSHKREISDVYDAYGVTGFKTCEWNSYWNAYKCGNSLEYERLIVENMDEDFLTRRLSPVALRCPHDGLNYLDLYSGPRSIGICFGYACTTRISTYFLVVPMMADCELYFTSTTPQKVRLHFNGRDDQWTVFSLYMGMQFRYDVKFNSTLVLPKNYDQENNKFKRPPSSYPKYYYPTSDGRPGDNYFNIDTMMLSILIKGPGIIDIEMVQLIIMTTSLELMTVEDFYASDKIVANLADFLEIAPENILIMNVVSEDSGRRRRRSTGITVTFMIGNPVVGSELLGVISIERLISLANKLILEGQTGSMSNVFGTKVGEFYISKPAPPVSDEEAWQKYTEDVESGKYLQPVYKPNKMEYQDLASEDPSYEGAPFAVAPRFQIVDDQNRLVPVLVAPDGSDWLVKATLDKSDQFAHKDAYLVGNTTISVRGGYANFTDLGISHAGYNYKITFRVVNPSDAGSEYQHVMQVVKVPKRNMYLEMQFSKSTLKNGETFDVEVFIKDTLTNETVPDLQWKGEEWTGRVYINDIIDQPAKLDGDTDLTFSSYGYNKLSGLTLHSISRKLAISALVKTESATYVIAMTSVVDVITDNQIPVSKFRKETEIKFIEDFNLIAINQDLFLVGVYNWMAKVTEDVDFYDMEAREGSIIVDLGISGNEEDLNAALEDIAELVKKKSSIRFGDSTLHLSPYMKVDGQYFNNLDGQEGLTKTSVIVLSVTLVLLVIVIIVVVLVVLYMKKYKHKTRRDHGESTLQLKVNGNGLDPEGTDLSFDNFHGFVHDEKDGFHKDIDSRPPSSGYASSGGSSPNSIKKKKQKNGPRRRSLTTMSNQKKKNTKEEKTPEYLLLPMANPISPDVSRPNSRSSVVSRQEIRTMFGPRMSVDEGSGPHTIPSIGD</sequence>
<dbReference type="FunFam" id="2.60.40.10:FF:002342">
    <property type="entry name" value="Uncharacterized protein"/>
    <property type="match status" value="1"/>
</dbReference>
<keyword evidence="4" id="KW-1003">Cell membrane</keyword>
<dbReference type="PANTHER" id="PTHR46769:SF2">
    <property type="entry name" value="FIBROCYSTIN-L ISOFORM 2 PRECURSOR-RELATED"/>
    <property type="match status" value="1"/>
</dbReference>
<comment type="subcellular location">
    <subcellularLocation>
        <location evidence="2">Cell membrane</location>
    </subcellularLocation>
    <subcellularLocation>
        <location evidence="3">Cell projection</location>
    </subcellularLocation>
    <subcellularLocation>
        <location evidence="1">Membrane</location>
        <topology evidence="1">Single-pass membrane protein</topology>
    </subcellularLocation>
</comment>
<dbReference type="Proteomes" id="UP001208570">
    <property type="component" value="Unassembled WGS sequence"/>
</dbReference>
<dbReference type="SMART" id="SM01225">
    <property type="entry name" value="G8"/>
    <property type="match status" value="2"/>
</dbReference>
<dbReference type="InterPro" id="IPR011050">
    <property type="entry name" value="Pectin_lyase_fold/virulence"/>
</dbReference>
<dbReference type="CDD" id="cd00102">
    <property type="entry name" value="IPT"/>
    <property type="match status" value="4"/>
</dbReference>
<dbReference type="InterPro" id="IPR052387">
    <property type="entry name" value="Fibrocystin"/>
</dbReference>
<evidence type="ECO:0000256" key="4">
    <source>
        <dbReference type="ARBA" id="ARBA00022475"/>
    </source>
</evidence>
<dbReference type="InterPro" id="IPR014756">
    <property type="entry name" value="Ig_E-set"/>
</dbReference>
<evidence type="ECO:0000256" key="5">
    <source>
        <dbReference type="ARBA" id="ARBA00022729"/>
    </source>
</evidence>
<dbReference type="InterPro" id="IPR055401">
    <property type="entry name" value="CEMIP_beta-hel_dom"/>
</dbReference>
<dbReference type="SUPFAM" id="SSF49503">
    <property type="entry name" value="Cupredoxins"/>
    <property type="match status" value="1"/>
</dbReference>
<dbReference type="SUPFAM" id="SSF81296">
    <property type="entry name" value="E set domains"/>
    <property type="match status" value="12"/>
</dbReference>
<dbReference type="GO" id="GO:0005886">
    <property type="term" value="C:plasma membrane"/>
    <property type="evidence" value="ECO:0007669"/>
    <property type="project" value="UniProtKB-SubCell"/>
</dbReference>
<keyword evidence="10" id="KW-0812">Transmembrane</keyword>
<dbReference type="InterPro" id="IPR013783">
    <property type="entry name" value="Ig-like_fold"/>
</dbReference>
<dbReference type="Pfam" id="PF01833">
    <property type="entry name" value="TIG"/>
    <property type="match status" value="13"/>
</dbReference>
<dbReference type="Gene3D" id="2.60.40.10">
    <property type="entry name" value="Immunoglobulins"/>
    <property type="match status" value="13"/>
</dbReference>
<protein>
    <recommendedName>
        <fullName evidence="11">G8 domain-containing protein</fullName>
    </recommendedName>
</protein>
<proteinExistence type="predicted"/>
<evidence type="ECO:0000256" key="10">
    <source>
        <dbReference type="SAM" id="Phobius"/>
    </source>
</evidence>
<dbReference type="CDD" id="cd00603">
    <property type="entry name" value="IPT_PCSR"/>
    <property type="match status" value="8"/>
</dbReference>
<keyword evidence="8" id="KW-0966">Cell projection</keyword>
<reference evidence="12" key="1">
    <citation type="journal article" date="2023" name="Mol. Biol. Evol.">
        <title>Third-Generation Sequencing Reveals the Adaptive Role of the Epigenome in Three Deep-Sea Polychaetes.</title>
        <authorList>
            <person name="Perez M."/>
            <person name="Aroh O."/>
            <person name="Sun Y."/>
            <person name="Lan Y."/>
            <person name="Juniper S.K."/>
            <person name="Young C.R."/>
            <person name="Angers B."/>
            <person name="Qian P.Y."/>
        </authorList>
    </citation>
    <scope>NUCLEOTIDE SEQUENCE</scope>
    <source>
        <strain evidence="12">P08H-3</strain>
    </source>
</reference>
<dbReference type="GO" id="GO:0042995">
    <property type="term" value="C:cell projection"/>
    <property type="evidence" value="ECO:0007669"/>
    <property type="project" value="UniProtKB-SubCell"/>
</dbReference>
<dbReference type="InterPro" id="IPR008972">
    <property type="entry name" value="Cupredoxin"/>
</dbReference>
<evidence type="ECO:0000256" key="2">
    <source>
        <dbReference type="ARBA" id="ARBA00004236"/>
    </source>
</evidence>
<evidence type="ECO:0000313" key="13">
    <source>
        <dbReference type="Proteomes" id="UP001208570"/>
    </source>
</evidence>
<keyword evidence="5" id="KW-0732">Signal</keyword>
<dbReference type="SUPFAM" id="SSF51126">
    <property type="entry name" value="Pectin lyase-like"/>
    <property type="match status" value="2"/>
</dbReference>
<dbReference type="InterPro" id="IPR006626">
    <property type="entry name" value="PbH1"/>
</dbReference>
<evidence type="ECO:0000256" key="1">
    <source>
        <dbReference type="ARBA" id="ARBA00004167"/>
    </source>
</evidence>
<dbReference type="Pfam" id="PF10162">
    <property type="entry name" value="G8"/>
    <property type="match status" value="2"/>
</dbReference>
<dbReference type="InterPro" id="IPR019316">
    <property type="entry name" value="G8_domain"/>
</dbReference>
<dbReference type="EMBL" id="JAODUP010000623">
    <property type="protein sequence ID" value="KAK2146242.1"/>
    <property type="molecule type" value="Genomic_DNA"/>
</dbReference>
<keyword evidence="7" id="KW-0325">Glycoprotein</keyword>
<feature type="compositionally biased region" description="Basic residues" evidence="9">
    <location>
        <begin position="4498"/>
        <end position="4511"/>
    </location>
</feature>
<feature type="domain" description="G8" evidence="11">
    <location>
        <begin position="2127"/>
        <end position="2250"/>
    </location>
</feature>
<organism evidence="12 13">
    <name type="scientific">Paralvinella palmiformis</name>
    <dbReference type="NCBI Taxonomy" id="53620"/>
    <lineage>
        <taxon>Eukaryota</taxon>
        <taxon>Metazoa</taxon>
        <taxon>Spiralia</taxon>
        <taxon>Lophotrochozoa</taxon>
        <taxon>Annelida</taxon>
        <taxon>Polychaeta</taxon>
        <taxon>Sedentaria</taxon>
        <taxon>Canalipalpata</taxon>
        <taxon>Terebellida</taxon>
        <taxon>Terebelliformia</taxon>
        <taxon>Alvinellidae</taxon>
        <taxon>Paralvinella</taxon>
    </lineage>
</organism>
<dbReference type="SMART" id="SM00429">
    <property type="entry name" value="IPT"/>
    <property type="match status" value="10"/>
</dbReference>
<keyword evidence="10" id="KW-0472">Membrane</keyword>
<feature type="compositionally biased region" description="Low complexity" evidence="9">
    <location>
        <begin position="4541"/>
        <end position="4556"/>
    </location>
</feature>
<evidence type="ECO:0000259" key="11">
    <source>
        <dbReference type="PROSITE" id="PS51484"/>
    </source>
</evidence>
<keyword evidence="13" id="KW-1185">Reference proteome</keyword>